<name>A0A1Y3MBV4_9BACI</name>
<dbReference type="InterPro" id="IPR025440">
    <property type="entry name" value="DUF4306"/>
</dbReference>
<sequence>MNKTVLHWLQYVIILPILFFSLFITSWTASYLSISEDWKQHIVFTPQTAEGSNQIYEIDKLLYAFKYNPVFTTIFVLSIVYLIGIMIIRWLYWRKHKTGLIGLQLMIVLPIFLYTLLVTHSTGAIIAVEKNWEKYLVFSPKSITDVNQIYYIDRLLYASQKSPISSTIFILSFLYIIGLIVSKIFTQIRFRKNLNT</sequence>
<evidence type="ECO:0000313" key="2">
    <source>
        <dbReference type="Proteomes" id="UP000195321"/>
    </source>
</evidence>
<dbReference type="EMBL" id="MWPX01000021">
    <property type="protein sequence ID" value="OUM47546.1"/>
    <property type="molecule type" value="Genomic_DNA"/>
</dbReference>
<evidence type="ECO:0000313" key="1">
    <source>
        <dbReference type="EMBL" id="OUM47546.1"/>
    </source>
</evidence>
<proteinExistence type="predicted"/>
<dbReference type="RefSeq" id="WP_016131796.1">
    <property type="nucleotide sequence ID" value="NZ_CP189809.1"/>
</dbReference>
<protein>
    <submittedName>
        <fullName evidence="1">Uncharacterized protein</fullName>
    </submittedName>
</protein>
<dbReference type="AlphaFoldDB" id="A0A1Y3MBV4"/>
<dbReference type="Proteomes" id="UP000195321">
    <property type="component" value="Unassembled WGS sequence"/>
</dbReference>
<accession>A0A1Y3MBV4</accession>
<comment type="caution">
    <text evidence="1">The sequence shown here is derived from an EMBL/GenBank/DDBJ whole genome shotgun (WGS) entry which is preliminary data.</text>
</comment>
<organism evidence="1 2">
    <name type="scientific">Bacillus pseudomycoides</name>
    <dbReference type="NCBI Taxonomy" id="64104"/>
    <lineage>
        <taxon>Bacteria</taxon>
        <taxon>Bacillati</taxon>
        <taxon>Bacillota</taxon>
        <taxon>Bacilli</taxon>
        <taxon>Bacillales</taxon>
        <taxon>Bacillaceae</taxon>
        <taxon>Bacillus</taxon>
        <taxon>Bacillus cereus group</taxon>
    </lineage>
</organism>
<dbReference type="Pfam" id="PF14154">
    <property type="entry name" value="DUF4306"/>
    <property type="match status" value="2"/>
</dbReference>
<gene>
    <name evidence="1" type="ORF">BW425_17425</name>
</gene>
<reference evidence="1 2" key="1">
    <citation type="submission" date="2017-02" db="EMBL/GenBank/DDBJ databases">
        <title>Bacillus pseudomycoides isolate FSL K6-0042.</title>
        <authorList>
            <person name="Kovac J."/>
        </authorList>
    </citation>
    <scope>NUCLEOTIDE SEQUENCE [LARGE SCALE GENOMIC DNA]</scope>
    <source>
        <strain evidence="1 2">FSL K6-0042</strain>
    </source>
</reference>